<organism evidence="1 2">
    <name type="scientific">Mytilus coruscus</name>
    <name type="common">Sea mussel</name>
    <dbReference type="NCBI Taxonomy" id="42192"/>
    <lineage>
        <taxon>Eukaryota</taxon>
        <taxon>Metazoa</taxon>
        <taxon>Spiralia</taxon>
        <taxon>Lophotrochozoa</taxon>
        <taxon>Mollusca</taxon>
        <taxon>Bivalvia</taxon>
        <taxon>Autobranchia</taxon>
        <taxon>Pteriomorphia</taxon>
        <taxon>Mytilida</taxon>
        <taxon>Mytiloidea</taxon>
        <taxon>Mytilidae</taxon>
        <taxon>Mytilinae</taxon>
        <taxon>Mytilus</taxon>
    </lineage>
</organism>
<evidence type="ECO:0000313" key="1">
    <source>
        <dbReference type="EMBL" id="CAC5386603.1"/>
    </source>
</evidence>
<dbReference type="Proteomes" id="UP000507470">
    <property type="component" value="Unassembled WGS sequence"/>
</dbReference>
<proteinExistence type="predicted"/>
<dbReference type="OrthoDB" id="6177972at2759"/>
<sequence>MNSESTKLRYNLPCMVLSEERHFCLQTAKAPVLRGKSCQQISLHNSIQFGCKSGAKTYECTDWLRHNIKHEIKTHGDIHIYIWAATCDLTSQNQDHSIELTSESNDNVDSVITQYREIADIVNYYPSSRVTFLSIPVYSIVRYNKYNRLEILDKHYEQDSILLYQIHLLNDKISDLDKFQKQTSPDFSKDLCKNPRHTTCRGQERSTKLDYNFELYQD</sequence>
<protein>
    <submittedName>
        <fullName evidence="1">Uncharacterized protein</fullName>
    </submittedName>
</protein>
<keyword evidence="2" id="KW-1185">Reference proteome</keyword>
<evidence type="ECO:0000313" key="2">
    <source>
        <dbReference type="Proteomes" id="UP000507470"/>
    </source>
</evidence>
<name>A0A6J8BRX1_MYTCO</name>
<reference evidence="1 2" key="1">
    <citation type="submission" date="2020-06" db="EMBL/GenBank/DDBJ databases">
        <authorList>
            <person name="Li R."/>
            <person name="Bekaert M."/>
        </authorList>
    </citation>
    <scope>NUCLEOTIDE SEQUENCE [LARGE SCALE GENOMIC DNA]</scope>
    <source>
        <strain evidence="2">wild</strain>
    </source>
</reference>
<dbReference type="AlphaFoldDB" id="A0A6J8BRX1"/>
<accession>A0A6J8BRX1</accession>
<gene>
    <name evidence="1" type="ORF">MCOR_22018</name>
</gene>
<dbReference type="EMBL" id="CACVKT020003886">
    <property type="protein sequence ID" value="CAC5386603.1"/>
    <property type="molecule type" value="Genomic_DNA"/>
</dbReference>